<comment type="caution">
    <text evidence="2">The sequence shown here is derived from an EMBL/GenBank/DDBJ whole genome shotgun (WGS) entry which is preliminary data.</text>
</comment>
<accession>A0AAV2VY10</accession>
<evidence type="ECO:0000313" key="3">
    <source>
        <dbReference type="Proteomes" id="UP000018211"/>
    </source>
</evidence>
<dbReference type="AlphaFoldDB" id="A0AAV2VY10"/>
<dbReference type="SUPFAM" id="SSF53822">
    <property type="entry name" value="Periplasmic binding protein-like I"/>
    <property type="match status" value="1"/>
</dbReference>
<protein>
    <submittedName>
        <fullName evidence="2">ABC-type branched-chain amino acid transport systems, periplasmic component</fullName>
    </submittedName>
</protein>
<dbReference type="CDD" id="cd06357">
    <property type="entry name" value="PBP1_AmiC"/>
    <property type="match status" value="1"/>
</dbReference>
<gene>
    <name evidence="2" type="ORF">VIBNISOn1_830031</name>
</gene>
<organism evidence="2 3">
    <name type="scientific">Vibrio nigripulchritudo SOn1</name>
    <dbReference type="NCBI Taxonomy" id="1238450"/>
    <lineage>
        <taxon>Bacteria</taxon>
        <taxon>Pseudomonadati</taxon>
        <taxon>Pseudomonadota</taxon>
        <taxon>Gammaproteobacteria</taxon>
        <taxon>Vibrionales</taxon>
        <taxon>Vibrionaceae</taxon>
        <taxon>Vibrio</taxon>
    </lineage>
</organism>
<proteinExistence type="predicted"/>
<dbReference type="InterPro" id="IPR039570">
    <property type="entry name" value="AmiC_PBP1"/>
</dbReference>
<dbReference type="EMBL" id="CAOF01000179">
    <property type="protein sequence ID" value="CCO49475.1"/>
    <property type="molecule type" value="Genomic_DNA"/>
</dbReference>
<reference evidence="2 3" key="1">
    <citation type="journal article" date="2013" name="ISME J.">
        <title>Comparative genomics of pathogenic lineages of Vibrio nigripulchritudo identifies virulence-associated traits.</title>
        <authorList>
            <person name="Goudenege D."/>
            <person name="Labreuche Y."/>
            <person name="Krin E."/>
            <person name="Ansquer D."/>
            <person name="Mangenot S."/>
            <person name="Calteau A."/>
            <person name="Medigue C."/>
            <person name="Mazel D."/>
            <person name="Polz M.F."/>
            <person name="Le Roux F."/>
        </authorList>
    </citation>
    <scope>NUCLEOTIDE SEQUENCE [LARGE SCALE GENOMIC DNA]</scope>
    <source>
        <strain evidence="2 3">SOn1</strain>
    </source>
</reference>
<dbReference type="PANTHER" id="PTHR47628">
    <property type="match status" value="1"/>
</dbReference>
<evidence type="ECO:0000313" key="2">
    <source>
        <dbReference type="EMBL" id="CCO49475.1"/>
    </source>
</evidence>
<name>A0AAV2VY10_9VIBR</name>
<evidence type="ECO:0000256" key="1">
    <source>
        <dbReference type="SAM" id="Phobius"/>
    </source>
</evidence>
<keyword evidence="1" id="KW-0812">Transmembrane</keyword>
<keyword evidence="1" id="KW-0472">Membrane</keyword>
<dbReference type="PANTHER" id="PTHR47628:SF1">
    <property type="entry name" value="ALIPHATIC AMIDASE EXPRESSION-REGULATING PROTEIN"/>
    <property type="match status" value="1"/>
</dbReference>
<sequence length="406" mass="45502">MNSLTRIHLGFFIYGLFYYELFIYEIVELGLRMETYRVGLLYSTDGTYRRIASNALLGASYAIEQVNADDRYPFQLEGVHVNPKGNLDEYINGAQSLLKSGIRHIAGTITSSARKEVIPDVHEHQALLWYGSPYEGYECDEHVVYHGACPNQNLLQILRYAVPRFGKRVALLGSNYIWGWESNRIARDAIDSIGGEIIEDTYYRFDTTDFRLSIENIKSQKPDFVINNLVGESSYAFLHQLNDAWSAESLPVLSSNLSECELASIRALPNLRLFTALTFFQSVNPQFTEKVKMAMSCGEPVSSNFVGAYLSILSLANAIAIAGSDDVTSVRAVLGKVCTNTPMGHTLMIAKNQHAILPCFIGERDGDDFKTVKCYPPIEPNPYLIAQQFLTDMEPLNSSVKLRVVK</sequence>
<dbReference type="Proteomes" id="UP000018211">
    <property type="component" value="Unassembled WGS sequence"/>
</dbReference>
<dbReference type="Gene3D" id="3.40.50.2300">
    <property type="match status" value="2"/>
</dbReference>
<keyword evidence="1" id="KW-1133">Transmembrane helix</keyword>
<dbReference type="InterPro" id="IPR028082">
    <property type="entry name" value="Peripla_BP_I"/>
</dbReference>
<dbReference type="GO" id="GO:0033218">
    <property type="term" value="F:amide binding"/>
    <property type="evidence" value="ECO:0007669"/>
    <property type="project" value="InterPro"/>
</dbReference>
<feature type="transmembrane region" description="Helical" evidence="1">
    <location>
        <begin position="6"/>
        <end position="27"/>
    </location>
</feature>
<dbReference type="Pfam" id="PF13433">
    <property type="entry name" value="Peripla_BP_5"/>
    <property type="match status" value="1"/>
</dbReference>